<organism evidence="1 2">
    <name type="scientific">Vermiconidia calcicola</name>
    <dbReference type="NCBI Taxonomy" id="1690605"/>
    <lineage>
        <taxon>Eukaryota</taxon>
        <taxon>Fungi</taxon>
        <taxon>Dikarya</taxon>
        <taxon>Ascomycota</taxon>
        <taxon>Pezizomycotina</taxon>
        <taxon>Dothideomycetes</taxon>
        <taxon>Dothideomycetidae</taxon>
        <taxon>Mycosphaerellales</taxon>
        <taxon>Extremaceae</taxon>
        <taxon>Vermiconidia</taxon>
    </lineage>
</organism>
<comment type="caution">
    <text evidence="1">The sequence shown here is derived from an EMBL/GenBank/DDBJ whole genome shotgun (WGS) entry which is preliminary data.</text>
</comment>
<sequence length="826" mass="89601">MEELPLTGVLLCCTSISQDVRTKLVDAATQMGAVHKLDLTSDVTHLIVGSITTAKYRYVAKERPDIKVLHPNWIEAVRESWMEGGDVDVAFLEKEHHIPPFTGLQICVTGFDNIDQRTYISTTLGEHGATYHGDLTKAVTHLIAAAPQGAKYKAAKLWGVTVVSLKWFEDSLYRGMALDESLYDPGLAEEEQGKGAFRLLAKPRTSLGKREREGSAPGVNSEDISKKRLRRTANIRLESQSQDMWQDISAHSVGVEATELDQWTESGGRSTTHVSDTTTGAKLEVKAESKEDVSKRLDEAPEGLLSGIYVLMDGFDRQKASRLRDFLEPNGACVVQSGTELEEASCNPFFKERFLLVPHTVADTSLRLPDVPAGTVTATEWWVERCILYKRLVSPSEDVLSRPLWDVKVSGGENLTISTTGFAGVDLRQVAEAVRLMGATYQEKVLPSSSVLISGSSSIKKEKAFYANKHRIPVVSADWLWTCLKTKQIASLEKHALQLPAVDPKDFQGDPSTSSPAPSDMAPQNSRDSKKKDDATLKRLSSTRRKHATPSLSIHAVKPSRAATLPRPMPFVHEDDPCSPAVESKLLFAPTTDGASDMNVQPLKEVSPNLSPRKGSQASDHGNKDVPAGTKERAKSTSRTVSPERPASRTVSPEKSTSPEPPLPVGVTADAEAHPPARPIHQVTAELADLLHTSAASRPSSAAGAQPLQRRKNRPLGRAASGISNHSASASAQSERLTPSIPSELTESAADGFDVPREAPAPPSTQLGYETPEAEAHRLQMSKKLGTKLQDDGGMRRLASLGTVKDTVMSSDAGVGNRVRGRHRTK</sequence>
<gene>
    <name evidence="1" type="primary">DPB11_1</name>
    <name evidence="1" type="ORF">LTR37_003095</name>
</gene>
<accession>A0ACC3NTR9</accession>
<protein>
    <submittedName>
        <fullName evidence="1">Protein kinase activating protein dpb11</fullName>
    </submittedName>
</protein>
<keyword evidence="1" id="KW-0808">Transferase</keyword>
<reference evidence="1" key="1">
    <citation type="submission" date="2023-07" db="EMBL/GenBank/DDBJ databases">
        <title>Black Yeasts Isolated from many extreme environments.</title>
        <authorList>
            <person name="Coleine C."/>
            <person name="Stajich J.E."/>
            <person name="Selbmann L."/>
        </authorList>
    </citation>
    <scope>NUCLEOTIDE SEQUENCE</scope>
    <source>
        <strain evidence="1">CCFEE 5714</strain>
    </source>
</reference>
<keyword evidence="2" id="KW-1185">Reference proteome</keyword>
<name>A0ACC3NTR9_9PEZI</name>
<proteinExistence type="predicted"/>
<dbReference type="EMBL" id="JAUTXU010000017">
    <property type="protein sequence ID" value="KAK3721539.1"/>
    <property type="molecule type" value="Genomic_DNA"/>
</dbReference>
<evidence type="ECO:0000313" key="2">
    <source>
        <dbReference type="Proteomes" id="UP001281147"/>
    </source>
</evidence>
<dbReference type="Proteomes" id="UP001281147">
    <property type="component" value="Unassembled WGS sequence"/>
</dbReference>
<evidence type="ECO:0000313" key="1">
    <source>
        <dbReference type="EMBL" id="KAK3721539.1"/>
    </source>
</evidence>
<keyword evidence="1" id="KW-0418">Kinase</keyword>